<evidence type="ECO:0000313" key="3">
    <source>
        <dbReference type="Proteomes" id="UP000217348"/>
    </source>
</evidence>
<proteinExistence type="predicted"/>
<organism evidence="2 3">
    <name type="scientific">Capnocytophaga stomatis</name>
    <dbReference type="NCBI Taxonomy" id="1848904"/>
    <lineage>
        <taxon>Bacteria</taxon>
        <taxon>Pseudomonadati</taxon>
        <taxon>Bacteroidota</taxon>
        <taxon>Flavobacteriia</taxon>
        <taxon>Flavobacteriales</taxon>
        <taxon>Flavobacteriaceae</taxon>
        <taxon>Capnocytophaga</taxon>
    </lineage>
</organism>
<protein>
    <submittedName>
        <fullName evidence="2">Uncharacterized protein</fullName>
    </submittedName>
</protein>
<dbReference type="EMBL" id="CP022387">
    <property type="protein sequence ID" value="ATA89733.1"/>
    <property type="molecule type" value="Genomic_DNA"/>
</dbReference>
<dbReference type="AlphaFoldDB" id="A0A250FXE0"/>
<feature type="transmembrane region" description="Helical" evidence="1">
    <location>
        <begin position="29"/>
        <end position="46"/>
    </location>
</feature>
<keyword evidence="1" id="KW-0472">Membrane</keyword>
<feature type="transmembrane region" description="Helical" evidence="1">
    <location>
        <begin position="7"/>
        <end position="23"/>
    </location>
</feature>
<name>A0A250FXE0_9FLAO</name>
<gene>
    <name evidence="2" type="ORF">CGC58_08325</name>
</gene>
<accession>A0A250FXE0</accession>
<keyword evidence="1" id="KW-0812">Transmembrane</keyword>
<dbReference type="KEGG" id="csto:CGC58_08325"/>
<feature type="transmembrane region" description="Helical" evidence="1">
    <location>
        <begin position="53"/>
        <end position="71"/>
    </location>
</feature>
<dbReference type="Proteomes" id="UP000217348">
    <property type="component" value="Chromosome"/>
</dbReference>
<sequence length="72" mass="8723">MEKMLNYFYLFVLCFAFLGFFNVPYHSTLLSLFGVLVFISVFYAHFKDYRKQVRWGLILMFIIPFFLIFLGK</sequence>
<evidence type="ECO:0000313" key="2">
    <source>
        <dbReference type="EMBL" id="ATA89733.1"/>
    </source>
</evidence>
<keyword evidence="1" id="KW-1133">Transmembrane helix</keyword>
<reference evidence="3" key="1">
    <citation type="submission" date="2017-06" db="EMBL/GenBank/DDBJ databases">
        <title>Capnocytophaga spp. assemblies.</title>
        <authorList>
            <person name="Gulvik C.A."/>
        </authorList>
    </citation>
    <scope>NUCLEOTIDE SEQUENCE [LARGE SCALE GENOMIC DNA]</scope>
    <source>
        <strain evidence="3">H2177</strain>
    </source>
</reference>
<evidence type="ECO:0000256" key="1">
    <source>
        <dbReference type="SAM" id="Phobius"/>
    </source>
</evidence>